<evidence type="ECO:0000313" key="8">
    <source>
        <dbReference type="EMBL" id="KAF2400728.1"/>
    </source>
</evidence>
<dbReference type="GO" id="GO:0034257">
    <property type="term" value="F:nicotinamide riboside transmembrane transporter activity"/>
    <property type="evidence" value="ECO:0007669"/>
    <property type="project" value="TreeGrafter"/>
</dbReference>
<dbReference type="PANTHER" id="PTHR10332:SF88">
    <property type="entry name" value="EQUILIBRATIVE NUCLEOSIDE TRANSPORTER 1, ISOFORM A"/>
    <property type="match status" value="1"/>
</dbReference>
<evidence type="ECO:0008006" key="10">
    <source>
        <dbReference type="Google" id="ProtNLM"/>
    </source>
</evidence>
<feature type="transmembrane region" description="Helical" evidence="7">
    <location>
        <begin position="299"/>
        <end position="320"/>
    </location>
</feature>
<keyword evidence="4 7" id="KW-0812">Transmembrane</keyword>
<evidence type="ECO:0000256" key="3">
    <source>
        <dbReference type="ARBA" id="ARBA00022448"/>
    </source>
</evidence>
<feature type="transmembrane region" description="Helical" evidence="7">
    <location>
        <begin position="371"/>
        <end position="389"/>
    </location>
</feature>
<comment type="similarity">
    <text evidence="2">Belongs to the SLC29A/ENT transporter (TC 2.A.57) family.</text>
</comment>
<name>A0A6G1HXE9_9PEZI</name>
<evidence type="ECO:0000256" key="1">
    <source>
        <dbReference type="ARBA" id="ARBA00004141"/>
    </source>
</evidence>
<dbReference type="PRINTS" id="PR01130">
    <property type="entry name" value="DERENTRNSPRT"/>
</dbReference>
<evidence type="ECO:0000256" key="6">
    <source>
        <dbReference type="ARBA" id="ARBA00023136"/>
    </source>
</evidence>
<feature type="transmembrane region" description="Helical" evidence="7">
    <location>
        <begin position="158"/>
        <end position="184"/>
    </location>
</feature>
<dbReference type="GO" id="GO:0000329">
    <property type="term" value="C:fungal-type vacuole membrane"/>
    <property type="evidence" value="ECO:0007669"/>
    <property type="project" value="TreeGrafter"/>
</dbReference>
<comment type="subcellular location">
    <subcellularLocation>
        <location evidence="1">Membrane</location>
        <topology evidence="1">Multi-pass membrane protein</topology>
    </subcellularLocation>
</comment>
<feature type="transmembrane region" description="Helical" evidence="7">
    <location>
        <begin position="404"/>
        <end position="430"/>
    </location>
</feature>
<dbReference type="OrthoDB" id="46396at2759"/>
<reference evidence="8" key="1">
    <citation type="journal article" date="2020" name="Stud. Mycol.">
        <title>101 Dothideomycetes genomes: a test case for predicting lifestyles and emergence of pathogens.</title>
        <authorList>
            <person name="Haridas S."/>
            <person name="Albert R."/>
            <person name="Binder M."/>
            <person name="Bloem J."/>
            <person name="Labutti K."/>
            <person name="Salamov A."/>
            <person name="Andreopoulos B."/>
            <person name="Baker S."/>
            <person name="Barry K."/>
            <person name="Bills G."/>
            <person name="Bluhm B."/>
            <person name="Cannon C."/>
            <person name="Castanera R."/>
            <person name="Culley D."/>
            <person name="Daum C."/>
            <person name="Ezra D."/>
            <person name="Gonzalez J."/>
            <person name="Henrissat B."/>
            <person name="Kuo A."/>
            <person name="Liang C."/>
            <person name="Lipzen A."/>
            <person name="Lutzoni F."/>
            <person name="Magnuson J."/>
            <person name="Mondo S."/>
            <person name="Nolan M."/>
            <person name="Ohm R."/>
            <person name="Pangilinan J."/>
            <person name="Park H.-J."/>
            <person name="Ramirez L."/>
            <person name="Alfaro M."/>
            <person name="Sun H."/>
            <person name="Tritt A."/>
            <person name="Yoshinaga Y."/>
            <person name="Zwiers L.-H."/>
            <person name="Turgeon B."/>
            <person name="Goodwin S."/>
            <person name="Spatafora J."/>
            <person name="Crous P."/>
            <person name="Grigoriev I."/>
        </authorList>
    </citation>
    <scope>NUCLEOTIDE SEQUENCE</scope>
    <source>
        <strain evidence="8">CBS 262.69</strain>
    </source>
</reference>
<proteinExistence type="inferred from homology"/>
<evidence type="ECO:0000256" key="7">
    <source>
        <dbReference type="SAM" id="Phobius"/>
    </source>
</evidence>
<protein>
    <recommendedName>
        <fullName evidence="10">Nucleoside transporter family</fullName>
    </recommendedName>
</protein>
<dbReference type="GO" id="GO:0015205">
    <property type="term" value="F:nucleobase transmembrane transporter activity"/>
    <property type="evidence" value="ECO:0007669"/>
    <property type="project" value="TreeGrafter"/>
</dbReference>
<organism evidence="8 9">
    <name type="scientific">Trichodelitschia bisporula</name>
    <dbReference type="NCBI Taxonomy" id="703511"/>
    <lineage>
        <taxon>Eukaryota</taxon>
        <taxon>Fungi</taxon>
        <taxon>Dikarya</taxon>
        <taxon>Ascomycota</taxon>
        <taxon>Pezizomycotina</taxon>
        <taxon>Dothideomycetes</taxon>
        <taxon>Dothideomycetes incertae sedis</taxon>
        <taxon>Phaeotrichales</taxon>
        <taxon>Phaeotrichaceae</taxon>
        <taxon>Trichodelitschia</taxon>
    </lineage>
</organism>
<sequence length="465" mass="51602">MNHIREILRRRQSYEPIDAQGEAQPLRVEALDEVGFQSGYRDDEDEQSLEPDEEFSWANYAVFLLLGVAMLWAWNMFIASGPYFKKRFQANEWVLQNFQPAELVASTTSNLSAVLIFANLQAKASYSRRVVVGLLLNSVVFTLLAMSTKLFLHVSSGQYFAFIIVQVLFASFATGILQNGLFAYASGFGREEYTQAIMAGQAVAGVLPAMVQIVSVLSVPESTTVTYDPEESSTSALIYFITATAISLITLLAFFPLVMRHYRSQHRQNLSTSIMSMEGSMLIEAERKRVPLLVLFRKTFWLATSLFLGFGITMVFPVFTQKIFSVRDPGTAGRLFKNETFVPLALLFWNAGDLIGRMLPAIHALRTMDKPRLVFFIAISRVAFIPLYLMCNIEGHGAVISSDFFYLVVVQLLFGISNGFIGTTCMMGAVEYVEPEEREAAGAFMGLCLVSGLAAGSLMSFLVAG</sequence>
<keyword evidence="9" id="KW-1185">Reference proteome</keyword>
<dbReference type="SUPFAM" id="SSF103473">
    <property type="entry name" value="MFS general substrate transporter"/>
    <property type="match status" value="1"/>
</dbReference>
<keyword evidence="3" id="KW-0813">Transport</keyword>
<dbReference type="EMBL" id="ML996694">
    <property type="protein sequence ID" value="KAF2400728.1"/>
    <property type="molecule type" value="Genomic_DNA"/>
</dbReference>
<dbReference type="Pfam" id="PF01733">
    <property type="entry name" value="Nucleoside_tran"/>
    <property type="match status" value="1"/>
</dbReference>
<evidence type="ECO:0000256" key="4">
    <source>
        <dbReference type="ARBA" id="ARBA00022692"/>
    </source>
</evidence>
<feature type="transmembrane region" description="Helical" evidence="7">
    <location>
        <begin position="98"/>
        <end position="118"/>
    </location>
</feature>
<dbReference type="Gene3D" id="1.20.1250.20">
    <property type="entry name" value="MFS general substrate transporter like domains"/>
    <property type="match status" value="1"/>
</dbReference>
<keyword evidence="6 7" id="KW-0472">Membrane</keyword>
<dbReference type="PANTHER" id="PTHR10332">
    <property type="entry name" value="EQUILIBRATIVE NUCLEOSIDE TRANSPORTER"/>
    <property type="match status" value="1"/>
</dbReference>
<evidence type="ECO:0000313" key="9">
    <source>
        <dbReference type="Proteomes" id="UP000799640"/>
    </source>
</evidence>
<keyword evidence="5 7" id="KW-1133">Transmembrane helix</keyword>
<feature type="transmembrane region" description="Helical" evidence="7">
    <location>
        <begin position="57"/>
        <end position="78"/>
    </location>
</feature>
<dbReference type="AlphaFoldDB" id="A0A6G1HXE9"/>
<feature type="transmembrane region" description="Helical" evidence="7">
    <location>
        <begin position="442"/>
        <end position="464"/>
    </location>
</feature>
<feature type="transmembrane region" description="Helical" evidence="7">
    <location>
        <begin position="196"/>
        <end position="217"/>
    </location>
</feature>
<evidence type="ECO:0000256" key="5">
    <source>
        <dbReference type="ARBA" id="ARBA00022989"/>
    </source>
</evidence>
<dbReference type="InterPro" id="IPR036259">
    <property type="entry name" value="MFS_trans_sf"/>
</dbReference>
<dbReference type="GO" id="GO:0005886">
    <property type="term" value="C:plasma membrane"/>
    <property type="evidence" value="ECO:0007669"/>
    <property type="project" value="TreeGrafter"/>
</dbReference>
<evidence type="ECO:0000256" key="2">
    <source>
        <dbReference type="ARBA" id="ARBA00007965"/>
    </source>
</evidence>
<dbReference type="Proteomes" id="UP000799640">
    <property type="component" value="Unassembled WGS sequence"/>
</dbReference>
<accession>A0A6G1HXE9</accession>
<feature type="transmembrane region" description="Helical" evidence="7">
    <location>
        <begin position="130"/>
        <end position="152"/>
    </location>
</feature>
<dbReference type="InterPro" id="IPR002259">
    <property type="entry name" value="Eqnu_transpt"/>
</dbReference>
<dbReference type="PIRSF" id="PIRSF016379">
    <property type="entry name" value="ENT"/>
    <property type="match status" value="1"/>
</dbReference>
<gene>
    <name evidence="8" type="ORF">EJ06DRAFT_529839</name>
</gene>
<feature type="transmembrane region" description="Helical" evidence="7">
    <location>
        <begin position="237"/>
        <end position="258"/>
    </location>
</feature>